<accession>A0A930HMT3</accession>
<sequence>MSMDNITKETMKVMKENSNETTDEKQMGVTESIATIKEAIENSDGINSKLPRFIAVWSVLTLVLYAMSYFVGPWISYLYGITPLIAWCTFGFTYIIKKKRLATYSVVECRILSAWTWMVFITAGLTLFSKFESNFIPFCFSFLGIVLSGLCLCLPQRSNNVSVGGYIIFTYYAMNTLMQNIFEFDTREKILFPLFLLIVILDALVTNTDVSIRKRERKV</sequence>
<keyword evidence="1" id="KW-0472">Membrane</keyword>
<feature type="transmembrane region" description="Helical" evidence="1">
    <location>
        <begin position="77"/>
        <end position="97"/>
    </location>
</feature>
<dbReference type="EMBL" id="JABZSJ010000033">
    <property type="protein sequence ID" value="MBF1384538.1"/>
    <property type="molecule type" value="Genomic_DNA"/>
</dbReference>
<feature type="transmembrane region" description="Helical" evidence="1">
    <location>
        <begin position="161"/>
        <end position="178"/>
    </location>
</feature>
<protein>
    <submittedName>
        <fullName evidence="2">Uncharacterized protein</fullName>
    </submittedName>
</protein>
<feature type="transmembrane region" description="Helical" evidence="1">
    <location>
        <begin position="109"/>
        <end position="129"/>
    </location>
</feature>
<evidence type="ECO:0000256" key="1">
    <source>
        <dbReference type="SAM" id="Phobius"/>
    </source>
</evidence>
<dbReference type="AlphaFoldDB" id="A0A930HMT3"/>
<evidence type="ECO:0000313" key="2">
    <source>
        <dbReference type="EMBL" id="MBF1384538.1"/>
    </source>
</evidence>
<proteinExistence type="predicted"/>
<reference evidence="2" key="1">
    <citation type="submission" date="2020-04" db="EMBL/GenBank/DDBJ databases">
        <title>Deep metagenomics examines the oral microbiome during advanced dental caries in children, revealing novel taxa and co-occurrences with host molecules.</title>
        <authorList>
            <person name="Baker J.L."/>
            <person name="Morton J.T."/>
            <person name="Dinis M."/>
            <person name="Alvarez R."/>
            <person name="Tran N.C."/>
            <person name="Knight R."/>
            <person name="Edlund A."/>
        </authorList>
    </citation>
    <scope>NUCLEOTIDE SEQUENCE</scope>
    <source>
        <strain evidence="2">JCVI_44_bin.5</strain>
    </source>
</reference>
<comment type="caution">
    <text evidence="2">The sequence shown here is derived from an EMBL/GenBank/DDBJ whole genome shotgun (WGS) entry which is preliminary data.</text>
</comment>
<feature type="transmembrane region" description="Helical" evidence="1">
    <location>
        <begin position="53"/>
        <end position="71"/>
    </location>
</feature>
<feature type="transmembrane region" description="Helical" evidence="1">
    <location>
        <begin position="190"/>
        <end position="210"/>
    </location>
</feature>
<organism evidence="2 3">
    <name type="scientific">Prevotella aurantiaca</name>
    <dbReference type="NCBI Taxonomy" id="596085"/>
    <lineage>
        <taxon>Bacteria</taxon>
        <taxon>Pseudomonadati</taxon>
        <taxon>Bacteroidota</taxon>
        <taxon>Bacteroidia</taxon>
        <taxon>Bacteroidales</taxon>
        <taxon>Prevotellaceae</taxon>
        <taxon>Prevotella</taxon>
    </lineage>
</organism>
<gene>
    <name evidence="2" type="ORF">HXN26_06790</name>
</gene>
<keyword evidence="1" id="KW-0812">Transmembrane</keyword>
<name>A0A930HMT3_9BACT</name>
<dbReference type="Proteomes" id="UP000771736">
    <property type="component" value="Unassembled WGS sequence"/>
</dbReference>
<feature type="transmembrane region" description="Helical" evidence="1">
    <location>
        <begin position="135"/>
        <end position="154"/>
    </location>
</feature>
<keyword evidence="1" id="KW-1133">Transmembrane helix</keyword>
<evidence type="ECO:0000313" key="3">
    <source>
        <dbReference type="Proteomes" id="UP000771736"/>
    </source>
</evidence>